<dbReference type="InterPro" id="IPR008964">
    <property type="entry name" value="Invasin/intimin_cell_adhesion"/>
</dbReference>
<dbReference type="Pfam" id="PF02368">
    <property type="entry name" value="Big_2"/>
    <property type="match status" value="1"/>
</dbReference>
<dbReference type="eggNOG" id="ENOG50336VH">
    <property type="taxonomic scope" value="Bacteria"/>
</dbReference>
<keyword evidence="4" id="KW-1185">Reference proteome</keyword>
<feature type="domain" description="BIG2" evidence="2">
    <location>
        <begin position="75"/>
        <end position="148"/>
    </location>
</feature>
<accession>M2Q3X5</accession>
<reference evidence="3 4" key="1">
    <citation type="submission" date="2013-02" db="EMBL/GenBank/DDBJ databases">
        <title>The Genome Sequence of Lactobacillus catenaformis F0143.</title>
        <authorList>
            <consortium name="The Broad Institute Genome Sequencing Platform"/>
            <person name="Earl A."/>
            <person name="Ward D."/>
            <person name="Feldgarden M."/>
            <person name="Gevers D."/>
            <person name="Izard J."/>
            <person name="Blanton J.M."/>
            <person name="Mathney J."/>
            <person name="Dewhirst F.E."/>
            <person name="Young S.K."/>
            <person name="Zeng Q."/>
            <person name="Gargeya S."/>
            <person name="Fitzgerald M."/>
            <person name="Haas B."/>
            <person name="Abouelleil A."/>
            <person name="Alvarado L."/>
            <person name="Arachchi H.M."/>
            <person name="Berlin A."/>
            <person name="Chapman S.B."/>
            <person name="Gearin G."/>
            <person name="Goldberg J."/>
            <person name="Griggs A."/>
            <person name="Gujja S."/>
            <person name="Hansen M."/>
            <person name="Heiman D."/>
            <person name="Howarth C."/>
            <person name="Larimer J."/>
            <person name="Lui A."/>
            <person name="MacDonald P.J.P."/>
            <person name="McCowen C."/>
            <person name="Montmayeur A."/>
            <person name="Murphy C."/>
            <person name="Neiman D."/>
            <person name="Pearson M."/>
            <person name="Priest M."/>
            <person name="Roberts A."/>
            <person name="Saif S."/>
            <person name="Shea T."/>
            <person name="Sisk P."/>
            <person name="Stolte C."/>
            <person name="Sykes S."/>
            <person name="Wortman J."/>
            <person name="Nusbaum C."/>
            <person name="Birren B."/>
        </authorList>
    </citation>
    <scope>NUCLEOTIDE SEQUENCE [LARGE SCALE GENOMIC DNA]</scope>
    <source>
        <strain evidence="3 4">OT 569</strain>
    </source>
</reference>
<dbReference type="RefSeq" id="WP_004802142.1">
    <property type="nucleotide sequence ID" value="NZ_KB446647.1"/>
</dbReference>
<name>M2Q3X5_9FIRM</name>
<keyword evidence="1" id="KW-1133">Transmembrane helix</keyword>
<dbReference type="InterPro" id="IPR003343">
    <property type="entry name" value="Big_2"/>
</dbReference>
<gene>
    <name evidence="3" type="ORF">HMPREF9943_00734</name>
</gene>
<evidence type="ECO:0000313" key="4">
    <source>
        <dbReference type="Proteomes" id="UP000011758"/>
    </source>
</evidence>
<dbReference type="SUPFAM" id="SSF49373">
    <property type="entry name" value="Invasin/intimin cell-adhesion fragments"/>
    <property type="match status" value="1"/>
</dbReference>
<feature type="transmembrane region" description="Helical" evidence="1">
    <location>
        <begin position="21"/>
        <end position="41"/>
    </location>
</feature>
<keyword evidence="1" id="KW-0472">Membrane</keyword>
<protein>
    <recommendedName>
        <fullName evidence="2">BIG2 domain-containing protein</fullName>
    </recommendedName>
</protein>
<dbReference type="AlphaFoldDB" id="M2Q3X5"/>
<dbReference type="Proteomes" id="UP000011758">
    <property type="component" value="Unassembled WGS sequence"/>
</dbReference>
<evidence type="ECO:0000313" key="3">
    <source>
        <dbReference type="EMBL" id="EMD16956.1"/>
    </source>
</evidence>
<organism evidence="3 4">
    <name type="scientific">Eggerthia catenaformis OT 569 = DSM 20559</name>
    <dbReference type="NCBI Taxonomy" id="999415"/>
    <lineage>
        <taxon>Bacteria</taxon>
        <taxon>Bacillati</taxon>
        <taxon>Bacillota</taxon>
        <taxon>Erysipelotrichia</taxon>
        <taxon>Erysipelotrichales</taxon>
        <taxon>Coprobacillaceae</taxon>
        <taxon>Eggerthia</taxon>
    </lineage>
</organism>
<evidence type="ECO:0000256" key="1">
    <source>
        <dbReference type="SAM" id="Phobius"/>
    </source>
</evidence>
<dbReference type="BioCyc" id="ECAT999415-HMP:GTTI-756-MONOMER"/>
<comment type="caution">
    <text evidence="3">The sequence shown here is derived from an EMBL/GenBank/DDBJ whole genome shotgun (WGS) entry which is preliminary data.</text>
</comment>
<proteinExistence type="predicted"/>
<dbReference type="OrthoDB" id="1651269at2"/>
<evidence type="ECO:0000259" key="2">
    <source>
        <dbReference type="Pfam" id="PF02368"/>
    </source>
</evidence>
<feature type="transmembrane region" description="Helical" evidence="1">
    <location>
        <begin position="47"/>
        <end position="66"/>
    </location>
</feature>
<keyword evidence="1" id="KW-0812">Transmembrane</keyword>
<dbReference type="Gene3D" id="2.60.40.1080">
    <property type="match status" value="1"/>
</dbReference>
<dbReference type="EMBL" id="AGEJ01000012">
    <property type="protein sequence ID" value="EMD16956.1"/>
    <property type="molecule type" value="Genomic_DNA"/>
</dbReference>
<sequence length="160" mass="18621">MAMDQKQLVKEIEEERKWTPAKIFVSIILLPLMPFLFIYRLKINRKLKFILMILYFILLTSIYQIACIKQGPLLKSINLYEKEASITLKEKYQIKYNTSPSSKKLKIASVNFKSSDRSKATVDKNGYVTPLQKGNCKITISITDNHHTTKEKEIIIHIVE</sequence>